<feature type="region of interest" description="Disordered" evidence="1">
    <location>
        <begin position="1"/>
        <end position="80"/>
    </location>
</feature>
<reference evidence="2" key="1">
    <citation type="submission" date="2021-01" db="EMBL/GenBank/DDBJ databases">
        <authorList>
            <person name="Corre E."/>
            <person name="Pelletier E."/>
            <person name="Niang G."/>
            <person name="Scheremetjew M."/>
            <person name="Finn R."/>
            <person name="Kale V."/>
            <person name="Holt S."/>
            <person name="Cochrane G."/>
            <person name="Meng A."/>
            <person name="Brown T."/>
            <person name="Cohen L."/>
        </authorList>
    </citation>
    <scope>NUCLEOTIDE SEQUENCE</scope>
    <source>
        <strain evidence="2">RCC733</strain>
    </source>
</reference>
<dbReference type="PROSITE" id="PS50330">
    <property type="entry name" value="UIM"/>
    <property type="match status" value="1"/>
</dbReference>
<sequence>MSPPMPSPELVAKRQARRQSFTTEQPERPAAFVVLDDDDEDEDNPDDEEELERAIALSLVNSTSDAPSTSAPSRAADAAHDEEARKVLKLLRGGEGVGGVMAQHLVNAARQCGIGVISDDPANANLMVAYAIACRDAGTFSVDALQAVQHANLDGVRLDASDIANMLADVEQAVLPKRKKTRKAKS</sequence>
<dbReference type="AlphaFoldDB" id="A0A7S2AN47"/>
<evidence type="ECO:0000256" key="1">
    <source>
        <dbReference type="SAM" id="MobiDB-lite"/>
    </source>
</evidence>
<dbReference type="InterPro" id="IPR003903">
    <property type="entry name" value="UIM_dom"/>
</dbReference>
<proteinExistence type="predicted"/>
<feature type="compositionally biased region" description="Low complexity" evidence="1">
    <location>
        <begin position="62"/>
        <end position="76"/>
    </location>
</feature>
<feature type="compositionally biased region" description="Acidic residues" evidence="1">
    <location>
        <begin position="35"/>
        <end position="51"/>
    </location>
</feature>
<protein>
    <submittedName>
        <fullName evidence="2">Uncharacterized protein</fullName>
    </submittedName>
</protein>
<evidence type="ECO:0000313" key="2">
    <source>
        <dbReference type="EMBL" id="CAD9372805.1"/>
    </source>
</evidence>
<name>A0A7S2AN47_9CHLO</name>
<accession>A0A7S2AN47</accession>
<gene>
    <name evidence="2" type="ORF">PPRO1471_LOCUS2509</name>
</gene>
<dbReference type="EMBL" id="HBGR01003755">
    <property type="protein sequence ID" value="CAD9372805.1"/>
    <property type="molecule type" value="Transcribed_RNA"/>
</dbReference>
<organism evidence="2">
    <name type="scientific">Pycnococcus provasolii</name>
    <dbReference type="NCBI Taxonomy" id="41880"/>
    <lineage>
        <taxon>Eukaryota</taxon>
        <taxon>Viridiplantae</taxon>
        <taxon>Chlorophyta</taxon>
        <taxon>Pseudoscourfieldiophyceae</taxon>
        <taxon>Pseudoscourfieldiales</taxon>
        <taxon>Pycnococcaceae</taxon>
        <taxon>Pycnococcus</taxon>
    </lineage>
</organism>